<evidence type="ECO:0000313" key="2">
    <source>
        <dbReference type="Proteomes" id="UP000814128"/>
    </source>
</evidence>
<reference evidence="1" key="1">
    <citation type="submission" date="2021-02" db="EMBL/GenBank/DDBJ databases">
        <authorList>
            <consortium name="DOE Joint Genome Institute"/>
            <person name="Ahrendt S."/>
            <person name="Looney B.P."/>
            <person name="Miyauchi S."/>
            <person name="Morin E."/>
            <person name="Drula E."/>
            <person name="Courty P.E."/>
            <person name="Chicoki N."/>
            <person name="Fauchery L."/>
            <person name="Kohler A."/>
            <person name="Kuo A."/>
            <person name="Labutti K."/>
            <person name="Pangilinan J."/>
            <person name="Lipzen A."/>
            <person name="Riley R."/>
            <person name="Andreopoulos W."/>
            <person name="He G."/>
            <person name="Johnson J."/>
            <person name="Barry K.W."/>
            <person name="Grigoriev I.V."/>
            <person name="Nagy L."/>
            <person name="Hibbett D."/>
            <person name="Henrissat B."/>
            <person name="Matheny P.B."/>
            <person name="Labbe J."/>
            <person name="Martin F."/>
        </authorList>
    </citation>
    <scope>NUCLEOTIDE SEQUENCE</scope>
    <source>
        <strain evidence="1">EC-137</strain>
    </source>
</reference>
<dbReference type="EMBL" id="MU273633">
    <property type="protein sequence ID" value="KAI0030226.1"/>
    <property type="molecule type" value="Genomic_DNA"/>
</dbReference>
<comment type="caution">
    <text evidence="1">The sequence shown here is derived from an EMBL/GenBank/DDBJ whole genome shotgun (WGS) entry which is preliminary data.</text>
</comment>
<name>A0ACB8QF63_9AGAM</name>
<reference evidence="1" key="2">
    <citation type="journal article" date="2022" name="New Phytol.">
        <title>Evolutionary transition to the ectomycorrhizal habit in the genomes of a hyperdiverse lineage of mushroom-forming fungi.</title>
        <authorList>
            <person name="Looney B."/>
            <person name="Miyauchi S."/>
            <person name="Morin E."/>
            <person name="Drula E."/>
            <person name="Courty P.E."/>
            <person name="Kohler A."/>
            <person name="Kuo A."/>
            <person name="LaButti K."/>
            <person name="Pangilinan J."/>
            <person name="Lipzen A."/>
            <person name="Riley R."/>
            <person name="Andreopoulos W."/>
            <person name="He G."/>
            <person name="Johnson J."/>
            <person name="Nolan M."/>
            <person name="Tritt A."/>
            <person name="Barry K.W."/>
            <person name="Grigoriev I.V."/>
            <person name="Nagy L.G."/>
            <person name="Hibbett D."/>
            <person name="Henrissat B."/>
            <person name="Matheny P.B."/>
            <person name="Labbe J."/>
            <person name="Martin F.M."/>
        </authorList>
    </citation>
    <scope>NUCLEOTIDE SEQUENCE</scope>
    <source>
        <strain evidence="1">EC-137</strain>
    </source>
</reference>
<organism evidence="1 2">
    <name type="scientific">Vararia minispora EC-137</name>
    <dbReference type="NCBI Taxonomy" id="1314806"/>
    <lineage>
        <taxon>Eukaryota</taxon>
        <taxon>Fungi</taxon>
        <taxon>Dikarya</taxon>
        <taxon>Basidiomycota</taxon>
        <taxon>Agaricomycotina</taxon>
        <taxon>Agaricomycetes</taxon>
        <taxon>Russulales</taxon>
        <taxon>Lachnocladiaceae</taxon>
        <taxon>Vararia</taxon>
    </lineage>
</organism>
<protein>
    <submittedName>
        <fullName evidence="1">Carotenoid ester lipase</fullName>
    </submittedName>
</protein>
<evidence type="ECO:0000313" key="1">
    <source>
        <dbReference type="EMBL" id="KAI0030226.1"/>
    </source>
</evidence>
<proteinExistence type="predicted"/>
<accession>A0ACB8QF63</accession>
<dbReference type="Proteomes" id="UP000814128">
    <property type="component" value="Unassembled WGS sequence"/>
</dbReference>
<keyword evidence="2" id="KW-1185">Reference proteome</keyword>
<gene>
    <name evidence="1" type="ORF">K488DRAFT_54683</name>
</gene>
<sequence length="543" mass="58393">MSIQCGYLLAFAAAICCAYPIVVLDNGTFTGLALGETEAFLGIPFAQPPVGDLRFRPPQSNEPYTGPFNATAFGPACVQQTFIIPEESNINPVALEVLKLRLSGPPLIDDEDCLSINVVRPANATSVSKLPVAYWIYGGGFETGASSMFNGSVIVKRSLELGMPVVFVSISLTLGFPMGIETRKAGNGNLGFLDQRQGLRWVQKYIAKFGGDPTKVMIWGESAGAISVTAQMLMDDGNAGGLFRAAFAQSGSPLATSTVEDNQALMDTFVDAAGCGKELRSPSVFTCLRDVSAEDIRAAMNATPNLFSFTSVAAGWNPAADGVTIPAPFQQMVLHSNVANVPLISGNCDDEGTLFALSNSNITTSSEFEDYITEVWAAGDRAAVEPLFAAYPEDPALGSPYETGIANNITPQFKRMASITGDLIFQAPRRLFFNRVVKTQPVFSYISKRMNSSPVLGAFHTSDLPIVYGPGDMTDYLIRFATTLDPNGANTNATEIYWPRYTLETRRMLMFLDGNISLAIGDDTFREEAIGTMIEFALAHPLP</sequence>